<geneLocation type="plasmid" evidence="3">
    <name>pNDM_4TM</name>
</geneLocation>
<dbReference type="EMBL" id="MF042352">
    <property type="protein sequence ID" value="AUS91920.1"/>
    <property type="molecule type" value="Genomic_DNA"/>
</dbReference>
<keyword evidence="2" id="KW-0614">Plasmid</keyword>
<accession>A0A2I7ZGS3</accession>
<evidence type="ECO:0000313" key="3">
    <source>
        <dbReference type="EMBL" id="AUS91920.1"/>
    </source>
</evidence>
<sequence length="88" mass="9790">MGKLFERVREARWMTGLSQDALAPVGPVVREPDRASAVRSRQRPDIKAPRTGPEPGSDAGLFVVPAPRQCLTRRSERTDTNVRTQAQH</sequence>
<protein>
    <submittedName>
        <fullName evidence="2">Uncharacterized protein</fullName>
    </submittedName>
</protein>
<geneLocation type="plasmid" evidence="2">
    <name>pNDM_12TM</name>
</geneLocation>
<feature type="region of interest" description="Disordered" evidence="1">
    <location>
        <begin position="32"/>
        <end position="88"/>
    </location>
</feature>
<feature type="compositionally biased region" description="Basic and acidic residues" evidence="1">
    <location>
        <begin position="32"/>
        <end position="48"/>
    </location>
</feature>
<dbReference type="AlphaFoldDB" id="A0A2I7ZGS3"/>
<name>A0A2I7ZGS3_SERMA</name>
<evidence type="ECO:0000313" key="2">
    <source>
        <dbReference type="EMBL" id="AUS91800.1"/>
    </source>
</evidence>
<organism evidence="2">
    <name type="scientific">Serratia marcescens</name>
    <dbReference type="NCBI Taxonomy" id="615"/>
    <lineage>
        <taxon>Bacteria</taxon>
        <taxon>Pseudomonadati</taxon>
        <taxon>Pseudomonadota</taxon>
        <taxon>Gammaproteobacteria</taxon>
        <taxon>Enterobacterales</taxon>
        <taxon>Yersiniaceae</taxon>
        <taxon>Serratia</taxon>
    </lineage>
</organism>
<reference evidence="2" key="1">
    <citation type="journal article" date="2017" name="J. Antimicrob. Chemother.">
        <title>Illumina short-read and MinION long-read WGS to characterize the molecular epidemiology of an NDM-1 Serratia marcescens outbreak in Romania.</title>
        <authorList>
            <person name="Phan H.T.T."/>
            <person name="Stoesser N."/>
            <person name="Maciuca I.E."/>
            <person name="Toma F."/>
            <person name="Szekely E."/>
            <person name="Flonta M."/>
            <person name="Hubbard A.T.M."/>
            <person name="Pankhurst L."/>
            <person name="Do T."/>
            <person name="Peto T.E.A."/>
            <person name="Walker A.S."/>
            <person name="Crook D.W."/>
            <person name="Timofte D."/>
        </authorList>
    </citation>
    <scope>NUCLEOTIDE SEQUENCE</scope>
    <source>
        <strain evidence="2">12TM</strain>
        <strain evidence="3">4TM</strain>
        <plasmid evidence="2">pNDM_12TM</plasmid>
        <plasmid evidence="3">pNDM_4TM</plasmid>
    </source>
</reference>
<evidence type="ECO:0000256" key="1">
    <source>
        <dbReference type="SAM" id="MobiDB-lite"/>
    </source>
</evidence>
<proteinExistence type="predicted"/>
<dbReference type="EMBL" id="MF042351">
    <property type="protein sequence ID" value="AUS91800.1"/>
    <property type="molecule type" value="Genomic_DNA"/>
</dbReference>